<feature type="chain" id="PRO_5035154047" description="Mesencephalic astrocyte-derived neurotrophic factor homolog" evidence="8">
    <location>
        <begin position="23"/>
        <end position="175"/>
    </location>
</feature>
<protein>
    <recommendedName>
        <fullName evidence="3">Mesencephalic astrocyte-derived neurotrophic factor homolog</fullName>
    </recommendedName>
    <alternativeName>
        <fullName evidence="7">MANF/CDNF-like protein</fullName>
    </alternativeName>
</protein>
<dbReference type="OMA" id="EVCKGCA"/>
<accession>A0A8J6C6S6</accession>
<name>A0A8J6C6S6_DIALT</name>
<evidence type="ECO:0000256" key="6">
    <source>
        <dbReference type="ARBA" id="ARBA00023157"/>
    </source>
</evidence>
<comment type="similarity">
    <text evidence="2">Belongs to the ARMET family.</text>
</comment>
<gene>
    <name evidence="11" type="ORF">KFE25_011862</name>
</gene>
<organism evidence="11 12">
    <name type="scientific">Diacronema lutheri</name>
    <name type="common">Unicellular marine alga</name>
    <name type="synonym">Monochrysis lutheri</name>
    <dbReference type="NCBI Taxonomy" id="2081491"/>
    <lineage>
        <taxon>Eukaryota</taxon>
        <taxon>Haptista</taxon>
        <taxon>Haptophyta</taxon>
        <taxon>Pavlovophyceae</taxon>
        <taxon>Pavlovales</taxon>
        <taxon>Pavlovaceae</taxon>
        <taxon>Diacronema</taxon>
    </lineage>
</organism>
<feature type="signal peptide" evidence="8">
    <location>
        <begin position="1"/>
        <end position="22"/>
    </location>
</feature>
<evidence type="ECO:0000256" key="3">
    <source>
        <dbReference type="ARBA" id="ARBA00014267"/>
    </source>
</evidence>
<keyword evidence="12" id="KW-1185">Reference proteome</keyword>
<evidence type="ECO:0000313" key="12">
    <source>
        <dbReference type="Proteomes" id="UP000751190"/>
    </source>
</evidence>
<feature type="domain" description="ARMET C-terminal" evidence="9">
    <location>
        <begin position="131"/>
        <end position="168"/>
    </location>
</feature>
<dbReference type="Proteomes" id="UP000751190">
    <property type="component" value="Unassembled WGS sequence"/>
</dbReference>
<dbReference type="AlphaFoldDB" id="A0A8J6C6S6"/>
<evidence type="ECO:0000256" key="5">
    <source>
        <dbReference type="ARBA" id="ARBA00022729"/>
    </source>
</evidence>
<dbReference type="Gene3D" id="1.10.720.30">
    <property type="entry name" value="SAP domain"/>
    <property type="match status" value="1"/>
</dbReference>
<evidence type="ECO:0000313" key="11">
    <source>
        <dbReference type="EMBL" id="KAG8460371.1"/>
    </source>
</evidence>
<dbReference type="InterPro" id="IPR019345">
    <property type="entry name" value="ARMET_C"/>
</dbReference>
<evidence type="ECO:0000259" key="10">
    <source>
        <dbReference type="Pfam" id="PF20145"/>
    </source>
</evidence>
<dbReference type="InterPro" id="IPR045333">
    <property type="entry name" value="ARMET-like"/>
</dbReference>
<reference evidence="11" key="1">
    <citation type="submission" date="2021-05" db="EMBL/GenBank/DDBJ databases">
        <title>The genome of the haptophyte Pavlova lutheri (Diacronema luteri, Pavlovales) - a model for lipid biosynthesis in eukaryotic algae.</title>
        <authorList>
            <person name="Hulatt C.J."/>
            <person name="Posewitz M.C."/>
        </authorList>
    </citation>
    <scope>NUCLEOTIDE SEQUENCE</scope>
    <source>
        <strain evidence="11">NIVA-4/92</strain>
    </source>
</reference>
<dbReference type="Pfam" id="PF10208">
    <property type="entry name" value="ARMET_C"/>
    <property type="match status" value="1"/>
</dbReference>
<evidence type="ECO:0000256" key="8">
    <source>
        <dbReference type="SAM" id="SignalP"/>
    </source>
</evidence>
<dbReference type="PANTHER" id="PTHR12990:SF5">
    <property type="entry name" value="MESENCEPHALIC ASTROCYTE-DERIVED NEUROTROPHIC FACTOR HOMOLOG"/>
    <property type="match status" value="1"/>
</dbReference>
<evidence type="ECO:0000259" key="9">
    <source>
        <dbReference type="Pfam" id="PF10208"/>
    </source>
</evidence>
<comment type="caution">
    <text evidence="11">The sequence shown here is derived from an EMBL/GenBank/DDBJ whole genome shotgun (WGS) entry which is preliminary data.</text>
</comment>
<dbReference type="OrthoDB" id="5597848at2759"/>
<dbReference type="SUPFAM" id="SSF68906">
    <property type="entry name" value="SAP domain"/>
    <property type="match status" value="1"/>
</dbReference>
<dbReference type="InterPro" id="IPR045332">
    <property type="entry name" value="ARMET_N"/>
</dbReference>
<keyword evidence="6" id="KW-1015">Disulfide bond</keyword>
<sequence length="175" mass="19131">MGSMRRLGAIAVAAALVAAVTGAKVDESECEVCIATLGEIDASLTSDERKDVLKIEAAMQKYCDGVSGKNKQMCYYMGIGDKISGSAGGVKREISGSFARGINSNRLCKRLKKMDQQMCELKYEKQIDLETVDLAKLKVKELRKVMDEKNIECVGCAEKADFIRAINKHLGKDEV</sequence>
<dbReference type="Gene3D" id="1.10.225.10">
    <property type="entry name" value="Saposin-like"/>
    <property type="match status" value="1"/>
</dbReference>
<evidence type="ECO:0000256" key="2">
    <source>
        <dbReference type="ARBA" id="ARBA00005617"/>
    </source>
</evidence>
<evidence type="ECO:0000256" key="4">
    <source>
        <dbReference type="ARBA" id="ARBA00022525"/>
    </source>
</evidence>
<dbReference type="Pfam" id="PF20145">
    <property type="entry name" value="ARMET_N"/>
    <property type="match status" value="1"/>
</dbReference>
<dbReference type="EMBL" id="JAGTXO010000033">
    <property type="protein sequence ID" value="KAG8460371.1"/>
    <property type="molecule type" value="Genomic_DNA"/>
</dbReference>
<dbReference type="GO" id="GO:0005576">
    <property type="term" value="C:extracellular region"/>
    <property type="evidence" value="ECO:0007669"/>
    <property type="project" value="UniProtKB-SubCell"/>
</dbReference>
<proteinExistence type="inferred from homology"/>
<comment type="subcellular location">
    <subcellularLocation>
        <location evidence="1">Secreted</location>
    </subcellularLocation>
</comment>
<feature type="domain" description="ARMET N-terminal" evidence="10">
    <location>
        <begin position="29"/>
        <end position="127"/>
    </location>
</feature>
<dbReference type="InterPro" id="IPR036361">
    <property type="entry name" value="SAP_dom_sf"/>
</dbReference>
<evidence type="ECO:0000256" key="1">
    <source>
        <dbReference type="ARBA" id="ARBA00004613"/>
    </source>
</evidence>
<evidence type="ECO:0000256" key="7">
    <source>
        <dbReference type="ARBA" id="ARBA00032923"/>
    </source>
</evidence>
<keyword evidence="4" id="KW-0964">Secreted</keyword>
<dbReference type="PANTHER" id="PTHR12990">
    <property type="entry name" value="ARMET-LIKE PROTEIN"/>
    <property type="match status" value="1"/>
</dbReference>
<keyword evidence="5 8" id="KW-0732">Signal</keyword>